<proteinExistence type="predicted"/>
<dbReference type="InterPro" id="IPR009061">
    <property type="entry name" value="DNA-bd_dom_put_sf"/>
</dbReference>
<dbReference type="SUPFAM" id="SSF46955">
    <property type="entry name" value="Putative DNA-binding domain"/>
    <property type="match status" value="1"/>
</dbReference>
<keyword evidence="3" id="KW-1185">Reference proteome</keyword>
<accession>A0A2R4T1H4</accession>
<dbReference type="InterPro" id="IPR041657">
    <property type="entry name" value="HTH_17"/>
</dbReference>
<feature type="domain" description="Helix-turn-helix" evidence="1">
    <location>
        <begin position="12"/>
        <end position="61"/>
    </location>
</feature>
<name>A0A2R4T1H4_9ACTN</name>
<keyword evidence="2" id="KW-0238">DNA-binding</keyword>
<organism evidence="2 3">
    <name type="scientific">Streptomyces lunaelactis</name>
    <dbReference type="NCBI Taxonomy" id="1535768"/>
    <lineage>
        <taxon>Bacteria</taxon>
        <taxon>Bacillati</taxon>
        <taxon>Actinomycetota</taxon>
        <taxon>Actinomycetes</taxon>
        <taxon>Kitasatosporales</taxon>
        <taxon>Streptomycetaceae</taxon>
        <taxon>Streptomyces</taxon>
    </lineage>
</organism>
<protein>
    <submittedName>
        <fullName evidence="2">DNA-binding protein</fullName>
    </submittedName>
</protein>
<evidence type="ECO:0000313" key="3">
    <source>
        <dbReference type="Proteomes" id="UP000244201"/>
    </source>
</evidence>
<evidence type="ECO:0000313" key="2">
    <source>
        <dbReference type="EMBL" id="AVZ72971.1"/>
    </source>
</evidence>
<dbReference type="AlphaFoldDB" id="A0A2R4T1H4"/>
<dbReference type="Pfam" id="PF12728">
    <property type="entry name" value="HTH_17"/>
    <property type="match status" value="1"/>
</dbReference>
<dbReference type="Proteomes" id="UP000244201">
    <property type="component" value="Chromosome"/>
</dbReference>
<dbReference type="GO" id="GO:0003677">
    <property type="term" value="F:DNA binding"/>
    <property type="evidence" value="ECO:0007669"/>
    <property type="project" value="UniProtKB-KW"/>
</dbReference>
<reference evidence="2 3" key="1">
    <citation type="submission" date="2018-01" db="EMBL/GenBank/DDBJ databases">
        <title>Complete genome sequence of Streptomyces lunaelactis MM109T, a Ferroverdin A producer isolated from cave moonmilk deposits.</title>
        <authorList>
            <person name="Naome A."/>
            <person name="Martinet L."/>
            <person name="Maciejewska M."/>
            <person name="Anderssen S."/>
            <person name="Adam D."/>
            <person name="Tenconi E."/>
            <person name="Deflandre B."/>
            <person name="Arguelles-Arias A."/>
            <person name="Calusinska M."/>
            <person name="Copieters W."/>
            <person name="Karim L."/>
            <person name="Hanikenne M."/>
            <person name="Baurain D."/>
            <person name="van Wezel G."/>
            <person name="Smargiasso N."/>
            <person name="de Pauw E."/>
            <person name="Delfosse P."/>
            <person name="Rigali S."/>
        </authorList>
    </citation>
    <scope>NUCLEOTIDE SEQUENCE [LARGE SCALE GENOMIC DNA]</scope>
    <source>
        <strain evidence="2 3">MM109</strain>
    </source>
</reference>
<dbReference type="RefSeq" id="WP_257153717.1">
    <property type="nucleotide sequence ID" value="NZ_CP026304.1"/>
</dbReference>
<gene>
    <name evidence="2" type="ORF">SLUN_12985</name>
</gene>
<sequence>MKTNPAPDTVRYLTTEQVAARYHAAPSTVRCWRLNGYGPKFVKVGRRALYAENDLARFEASQVRKPGTK</sequence>
<dbReference type="GeneID" id="55656177"/>
<dbReference type="KEGG" id="slk:SLUN_12985"/>
<dbReference type="EMBL" id="CP026304">
    <property type="protein sequence ID" value="AVZ72971.1"/>
    <property type="molecule type" value="Genomic_DNA"/>
</dbReference>
<evidence type="ECO:0000259" key="1">
    <source>
        <dbReference type="Pfam" id="PF12728"/>
    </source>
</evidence>